<keyword evidence="3" id="KW-0472">Membrane</keyword>
<gene>
    <name evidence="5" type="ORF">G4B88_002400</name>
</gene>
<name>A0A7J6I7L0_CANSA</name>
<keyword evidence="1" id="KW-0175">Coiled coil</keyword>
<feature type="domain" description="DUF1985" evidence="4">
    <location>
        <begin position="66"/>
        <end position="145"/>
    </location>
</feature>
<dbReference type="EMBL" id="JAATIQ010000003">
    <property type="protein sequence ID" value="KAF4403547.1"/>
    <property type="molecule type" value="Genomic_DNA"/>
</dbReference>
<evidence type="ECO:0000313" key="6">
    <source>
        <dbReference type="Proteomes" id="UP000583929"/>
    </source>
</evidence>
<dbReference type="PANTHER" id="PTHR48449">
    <property type="entry name" value="DUF1985 DOMAIN-CONTAINING PROTEIN"/>
    <property type="match status" value="1"/>
</dbReference>
<comment type="caution">
    <text evidence="5">The sequence shown here is derived from an EMBL/GenBank/DDBJ whole genome shotgun (WGS) entry which is preliminary data.</text>
</comment>
<dbReference type="AlphaFoldDB" id="A0A7J6I7L0"/>
<keyword evidence="6" id="KW-1185">Reference proteome</keyword>
<feature type="coiled-coil region" evidence="1">
    <location>
        <begin position="504"/>
        <end position="531"/>
    </location>
</feature>
<evidence type="ECO:0000256" key="2">
    <source>
        <dbReference type="SAM" id="MobiDB-lite"/>
    </source>
</evidence>
<feature type="compositionally biased region" description="Basic and acidic residues" evidence="2">
    <location>
        <begin position="408"/>
        <end position="426"/>
    </location>
</feature>
<feature type="compositionally biased region" description="Polar residues" evidence="2">
    <location>
        <begin position="248"/>
        <end position="262"/>
    </location>
</feature>
<feature type="region of interest" description="Disordered" evidence="2">
    <location>
        <begin position="247"/>
        <end position="267"/>
    </location>
</feature>
<evidence type="ECO:0000313" key="5">
    <source>
        <dbReference type="EMBL" id="KAF4403547.1"/>
    </source>
</evidence>
<evidence type="ECO:0000256" key="3">
    <source>
        <dbReference type="SAM" id="Phobius"/>
    </source>
</evidence>
<evidence type="ECO:0000259" key="4">
    <source>
        <dbReference type="Pfam" id="PF09331"/>
    </source>
</evidence>
<keyword evidence="3" id="KW-1133">Transmembrane helix</keyword>
<organism evidence="5 6">
    <name type="scientific">Cannabis sativa</name>
    <name type="common">Hemp</name>
    <name type="synonym">Marijuana</name>
    <dbReference type="NCBI Taxonomy" id="3483"/>
    <lineage>
        <taxon>Eukaryota</taxon>
        <taxon>Viridiplantae</taxon>
        <taxon>Streptophyta</taxon>
        <taxon>Embryophyta</taxon>
        <taxon>Tracheophyta</taxon>
        <taxon>Spermatophyta</taxon>
        <taxon>Magnoliopsida</taxon>
        <taxon>eudicotyledons</taxon>
        <taxon>Gunneridae</taxon>
        <taxon>Pentapetalae</taxon>
        <taxon>rosids</taxon>
        <taxon>fabids</taxon>
        <taxon>Rosales</taxon>
        <taxon>Cannabaceae</taxon>
        <taxon>Cannabis</taxon>
    </lineage>
</organism>
<sequence length="729" mass="83743">MSSLTLDVQANKKRKSAGKDVVGDCLGKEISFVDVDCCEIRTHPNNYTICVGDVDMTKFGSTPNTFSDTYFCCQNVTYELIEKRFNSTKFKDNDSAIRLAGLYLVTNYLMGNYKDKNVSVDFLNIFGSDDFETFPWGKVIYNDTLKHLQAAMKGKPKKKYFDGGITEIKITSNPSQKNNKQFKRWKCYYIDYQKKVFTSSKFKTNRIIPTEAELETMDLKELNFGYVSESDSEDDFEHLNTRGRISHFTGQSCNPPTMSTPKQDPDIGELSDRIQGVLIKQEKLEYKVDMLKSHFQTKLEKMEESINGVDKKVDSCLKYLADIKDIFLKVNVSCNKDKISSMLDTENCDDDIPSFNLFSQPLSNYEITPTNYFIEGQKNNHDGDKAHQTTMENDNAKIVDQEHNKNNQSIADDHNQYKRRNNHIDSGDDGDDEQKGGNSTYKDAIIGSGFYSSKTTKDREICKYVSNDVAISEAIEVGASALVVYDDDVVFSEKDIDMLDKKEHEAYKKYKEKINEEIEQADLNNQRTILRKRSMKPGLHLQSPFTNTVHQISFDEWFKIGLQEKNRRKIFSDDQAKLELSFDFGINTVNRKHWFYDFKTARKNLSVEHINVAFYYLRKKIKYDSSIEMKAWNNIVEAIALEEVLSWLKHDFLDSIIDSDCLVLVQAVISLNILSSTFGGVVEVCKHLLSSFMDSLRFIKRYANQAAHLMSLISLLMLLILLRLVGLVE</sequence>
<dbReference type="Pfam" id="PF09331">
    <property type="entry name" value="DUF1985"/>
    <property type="match status" value="1"/>
</dbReference>
<keyword evidence="3" id="KW-0812">Transmembrane</keyword>
<dbReference type="PANTHER" id="PTHR48449:SF1">
    <property type="entry name" value="DUF1985 DOMAIN-CONTAINING PROTEIN"/>
    <property type="match status" value="1"/>
</dbReference>
<reference evidence="5 6" key="1">
    <citation type="journal article" date="2020" name="bioRxiv">
        <title>Sequence and annotation of 42 cannabis genomes reveals extensive copy number variation in cannabinoid synthesis and pathogen resistance genes.</title>
        <authorList>
            <person name="Mckernan K.J."/>
            <person name="Helbert Y."/>
            <person name="Kane L.T."/>
            <person name="Ebling H."/>
            <person name="Zhang L."/>
            <person name="Liu B."/>
            <person name="Eaton Z."/>
            <person name="Mclaughlin S."/>
            <person name="Kingan S."/>
            <person name="Baybayan P."/>
            <person name="Concepcion G."/>
            <person name="Jordan M."/>
            <person name="Riva A."/>
            <person name="Barbazuk W."/>
            <person name="Harkins T."/>
        </authorList>
    </citation>
    <scope>NUCLEOTIDE SEQUENCE [LARGE SCALE GENOMIC DNA]</scope>
    <source>
        <strain evidence="6">cv. Jamaican Lion 4</strain>
        <tissue evidence="5">Leaf</tissue>
    </source>
</reference>
<evidence type="ECO:0000256" key="1">
    <source>
        <dbReference type="SAM" id="Coils"/>
    </source>
</evidence>
<protein>
    <recommendedName>
        <fullName evidence="4">DUF1985 domain-containing protein</fullName>
    </recommendedName>
</protein>
<dbReference type="InterPro" id="IPR015410">
    <property type="entry name" value="DUF1985"/>
</dbReference>
<proteinExistence type="predicted"/>
<feature type="transmembrane region" description="Helical" evidence="3">
    <location>
        <begin position="706"/>
        <end position="726"/>
    </location>
</feature>
<accession>A0A7J6I7L0</accession>
<feature type="region of interest" description="Disordered" evidence="2">
    <location>
        <begin position="408"/>
        <end position="440"/>
    </location>
</feature>
<dbReference type="Proteomes" id="UP000583929">
    <property type="component" value="Unassembled WGS sequence"/>
</dbReference>